<reference evidence="9" key="2">
    <citation type="submission" date="2022-01" db="EMBL/GenBank/DDBJ databases">
        <authorList>
            <person name="Yamashiro T."/>
            <person name="Shiraishi A."/>
            <person name="Satake H."/>
            <person name="Nakayama K."/>
        </authorList>
    </citation>
    <scope>NUCLEOTIDE SEQUENCE</scope>
</reference>
<dbReference type="InterPro" id="IPR002326">
    <property type="entry name" value="Cyt_c1"/>
</dbReference>
<keyword evidence="3" id="KW-0812">Transmembrane</keyword>
<organism evidence="9 10">
    <name type="scientific">Tanacetum coccineum</name>
    <dbReference type="NCBI Taxonomy" id="301880"/>
    <lineage>
        <taxon>Eukaryota</taxon>
        <taxon>Viridiplantae</taxon>
        <taxon>Streptophyta</taxon>
        <taxon>Embryophyta</taxon>
        <taxon>Tracheophyta</taxon>
        <taxon>Spermatophyta</taxon>
        <taxon>Magnoliopsida</taxon>
        <taxon>eudicotyledons</taxon>
        <taxon>Gunneridae</taxon>
        <taxon>Pentapetalae</taxon>
        <taxon>asterids</taxon>
        <taxon>campanulids</taxon>
        <taxon>Asterales</taxon>
        <taxon>Asteraceae</taxon>
        <taxon>Asteroideae</taxon>
        <taxon>Anthemideae</taxon>
        <taxon>Anthemidinae</taxon>
        <taxon>Tanacetum</taxon>
    </lineage>
</organism>
<evidence type="ECO:0000313" key="10">
    <source>
        <dbReference type="Proteomes" id="UP001151760"/>
    </source>
</evidence>
<protein>
    <submittedName>
        <fullName evidence="9">Integrase, catalytic region, zinc finger, CCHC-type containing protein</fullName>
    </submittedName>
</protein>
<dbReference type="PANTHER" id="PTHR10266:SF21">
    <property type="entry name" value="OS05G0301700 PROTEIN"/>
    <property type="match status" value="1"/>
</dbReference>
<feature type="compositionally biased region" description="Acidic residues" evidence="8">
    <location>
        <begin position="226"/>
        <end position="236"/>
    </location>
</feature>
<evidence type="ECO:0000256" key="3">
    <source>
        <dbReference type="ARBA" id="ARBA00022692"/>
    </source>
</evidence>
<evidence type="ECO:0000256" key="6">
    <source>
        <dbReference type="ARBA" id="ARBA00023004"/>
    </source>
</evidence>
<keyword evidence="4" id="KW-0479">Metal-binding</keyword>
<gene>
    <name evidence="9" type="ORF">Tco_1111865</name>
</gene>
<evidence type="ECO:0000256" key="8">
    <source>
        <dbReference type="SAM" id="MobiDB-lite"/>
    </source>
</evidence>
<keyword evidence="5" id="KW-1133">Transmembrane helix</keyword>
<dbReference type="Proteomes" id="UP001151760">
    <property type="component" value="Unassembled WGS sequence"/>
</dbReference>
<dbReference type="Gene3D" id="1.20.5.100">
    <property type="entry name" value="Cytochrome c1, transmembrane anchor, C-terminal"/>
    <property type="match status" value="1"/>
</dbReference>
<evidence type="ECO:0000313" key="9">
    <source>
        <dbReference type="EMBL" id="GJU01527.1"/>
    </source>
</evidence>
<feature type="compositionally biased region" description="Basic and acidic residues" evidence="8">
    <location>
        <begin position="452"/>
        <end position="466"/>
    </location>
</feature>
<keyword evidence="7" id="KW-0472">Membrane</keyword>
<keyword evidence="6" id="KW-0408">Iron</keyword>
<accession>A0ABQ5IMU9</accession>
<proteinExistence type="predicted"/>
<evidence type="ECO:0000256" key="2">
    <source>
        <dbReference type="ARBA" id="ARBA00022617"/>
    </source>
</evidence>
<dbReference type="Gene3D" id="1.10.760.10">
    <property type="entry name" value="Cytochrome c-like domain"/>
    <property type="match status" value="1"/>
</dbReference>
<dbReference type="InterPro" id="IPR036909">
    <property type="entry name" value="Cyt_c-like_dom_sf"/>
</dbReference>
<feature type="compositionally biased region" description="Low complexity" evidence="8">
    <location>
        <begin position="487"/>
        <end position="497"/>
    </location>
</feature>
<evidence type="ECO:0000256" key="4">
    <source>
        <dbReference type="ARBA" id="ARBA00022723"/>
    </source>
</evidence>
<feature type="region of interest" description="Disordered" evidence="8">
    <location>
        <begin position="223"/>
        <end position="288"/>
    </location>
</feature>
<evidence type="ECO:0000256" key="7">
    <source>
        <dbReference type="ARBA" id="ARBA00023136"/>
    </source>
</evidence>
<feature type="compositionally biased region" description="Acidic residues" evidence="8">
    <location>
        <begin position="246"/>
        <end position="262"/>
    </location>
</feature>
<feature type="region of interest" description="Disordered" evidence="8">
    <location>
        <begin position="442"/>
        <end position="497"/>
    </location>
</feature>
<sequence>MPQQVITAAQLVPRYHTIGRCNNYVMLQSIPCSPECKIIRQILLDHPLSYALTATADVPVVYFQQFWRTVSKVPDTEDTIKFMLDTKEFTYIVDMFRVTLHLPVETRKNPFVAPVNIQTIKTFMNKVGYKGVVDKVNAFYTKNLAQPLQTMFKNKEAIQYPRFIKLIIADLMKKFPDIPQRVDEDYHSIKNDTSLISVYTTRNVLVRGMLIPDTFLTEEIRVVEGEKDDNDSEDMLEPGSHKENPEYIDDDDDEEKVDEEKDVDTGSLETRTGEMQTPIPTLPRSPRINLSSDKNITQELTDIVPLPTVTTSKTSHSKRRISNKYSHLLGALRKMCRRQGYMIQNMERKCVTTNYFWKTHKKVDRVLYEIVPQLAKKATNDLIENNLNPSIAATIIEDRDAFHSEVPDLVSQEFNAQAPKIIEELFKIYVQSNIIQEVLKRKFEESSTSNTSRRDDDIHSQRHDDHQEDDAPPEGEKRVKRHKASKSSKSAKGYSSKHSAKDSITITKVFKITTDQPHGLDFIEQIIMMRENDKPNSFSEADFKYLNKNDIEDLYYHCRNKKVNYHETKLMNSLIMFIRSRVIWKRVHDFQLGIKSYQIKVNLTAPTLIFLGIEAYEPYSIVDKPNTGLIYFNSKDEKRVMYLVKIVKFYDATLEKVLKEVKLKIFQSEPRKKPPLLGELDRDIMRSFEREIAKRLINKLQIRDGLHYNPYFPGGAIAMPKMLMDGAVEYEDGTPATEAQMGFNWIFVLSLVLLQVACYRCLRWSVLKSHKVIN</sequence>
<dbReference type="PANTHER" id="PTHR10266">
    <property type="entry name" value="CYTOCHROME C1"/>
    <property type="match status" value="1"/>
</dbReference>
<evidence type="ECO:0000256" key="5">
    <source>
        <dbReference type="ARBA" id="ARBA00022989"/>
    </source>
</evidence>
<comment type="subcellular location">
    <subcellularLocation>
        <location evidence="1">Membrane</location>
    </subcellularLocation>
</comment>
<evidence type="ECO:0000256" key="1">
    <source>
        <dbReference type="ARBA" id="ARBA00004370"/>
    </source>
</evidence>
<dbReference type="EMBL" id="BQNB010020972">
    <property type="protein sequence ID" value="GJU01527.1"/>
    <property type="molecule type" value="Genomic_DNA"/>
</dbReference>
<feature type="compositionally biased region" description="Polar residues" evidence="8">
    <location>
        <begin position="267"/>
        <end position="279"/>
    </location>
</feature>
<keyword evidence="2" id="KW-0349">Heme</keyword>
<keyword evidence="10" id="KW-1185">Reference proteome</keyword>
<dbReference type="Pfam" id="PF02167">
    <property type="entry name" value="Cytochrom_C1"/>
    <property type="match status" value="1"/>
</dbReference>
<comment type="caution">
    <text evidence="9">The sequence shown here is derived from an EMBL/GenBank/DDBJ whole genome shotgun (WGS) entry which is preliminary data.</text>
</comment>
<reference evidence="9" key="1">
    <citation type="journal article" date="2022" name="Int. J. Mol. Sci.">
        <title>Draft Genome of Tanacetum Coccineum: Genomic Comparison of Closely Related Tanacetum-Family Plants.</title>
        <authorList>
            <person name="Yamashiro T."/>
            <person name="Shiraishi A."/>
            <person name="Nakayama K."/>
            <person name="Satake H."/>
        </authorList>
    </citation>
    <scope>NUCLEOTIDE SEQUENCE</scope>
</reference>
<dbReference type="SUPFAM" id="SSF46626">
    <property type="entry name" value="Cytochrome c"/>
    <property type="match status" value="1"/>
</dbReference>
<name>A0ABQ5IMU9_9ASTR</name>